<dbReference type="InParanoid" id="E9G498"/>
<keyword evidence="7" id="KW-0539">Nucleus</keyword>
<evidence type="ECO:0000256" key="2">
    <source>
        <dbReference type="ARBA" id="ARBA00022771"/>
    </source>
</evidence>
<dbReference type="OrthoDB" id="5958408at2759"/>
<evidence type="ECO:0000256" key="3">
    <source>
        <dbReference type="ARBA" id="ARBA00022833"/>
    </source>
</evidence>
<evidence type="ECO:0000256" key="1">
    <source>
        <dbReference type="ARBA" id="ARBA00022723"/>
    </source>
</evidence>
<dbReference type="InterPro" id="IPR024119">
    <property type="entry name" value="TF_DEAF-1"/>
</dbReference>
<dbReference type="AlphaFoldDB" id="E9G498"/>
<dbReference type="PhylomeDB" id="E9G498"/>
<keyword evidence="2 8" id="KW-0863">Zinc-finger</keyword>
<dbReference type="GO" id="GO:0003677">
    <property type="term" value="F:DNA binding"/>
    <property type="evidence" value="ECO:0007669"/>
    <property type="project" value="UniProtKB-KW"/>
</dbReference>
<keyword evidence="3" id="KW-0862">Zinc</keyword>
<accession>E9G498</accession>
<dbReference type="EMBL" id="GL732532">
    <property type="protein sequence ID" value="EFX85590.1"/>
    <property type="molecule type" value="Genomic_DNA"/>
</dbReference>
<dbReference type="PANTHER" id="PTHR10237">
    <property type="entry name" value="DEFORMED EPIDERMAL AUTOREGULATORY FACTOR 1 HOMOLOG SUPPRESSIN"/>
    <property type="match status" value="1"/>
</dbReference>
<gene>
    <name evidence="10" type="ORF">DAPPUDRAFT_237741</name>
</gene>
<keyword evidence="5" id="KW-0238">DNA-binding</keyword>
<dbReference type="KEGG" id="dpx:DAPPUDRAFT_237741"/>
<dbReference type="Pfam" id="PF14737">
    <property type="entry name" value="DUF4470"/>
    <property type="match status" value="1"/>
</dbReference>
<dbReference type="GO" id="GO:0008270">
    <property type="term" value="F:zinc ion binding"/>
    <property type="evidence" value="ECO:0007669"/>
    <property type="project" value="UniProtKB-KW"/>
</dbReference>
<feature type="domain" description="MYND-type" evidence="9">
    <location>
        <begin position="985"/>
        <end position="1023"/>
    </location>
</feature>
<evidence type="ECO:0000313" key="10">
    <source>
        <dbReference type="EMBL" id="EFX85590.1"/>
    </source>
</evidence>
<dbReference type="Proteomes" id="UP000000305">
    <property type="component" value="Unassembled WGS sequence"/>
</dbReference>
<dbReference type="STRING" id="6669.E9G498"/>
<protein>
    <recommendedName>
        <fullName evidence="9">MYND-type domain-containing protein</fullName>
    </recommendedName>
</protein>
<dbReference type="GO" id="GO:0006357">
    <property type="term" value="P:regulation of transcription by RNA polymerase II"/>
    <property type="evidence" value="ECO:0000318"/>
    <property type="project" value="GO_Central"/>
</dbReference>
<dbReference type="PANTHER" id="PTHR10237:SF1">
    <property type="entry name" value="DEFORMED EPIDERMAL AUTOREGULATORY FACTOR 1 HOMOLOG"/>
    <property type="match status" value="1"/>
</dbReference>
<evidence type="ECO:0000256" key="5">
    <source>
        <dbReference type="ARBA" id="ARBA00023125"/>
    </source>
</evidence>
<reference evidence="10 11" key="1">
    <citation type="journal article" date="2011" name="Science">
        <title>The ecoresponsive genome of Daphnia pulex.</title>
        <authorList>
            <person name="Colbourne J.K."/>
            <person name="Pfrender M.E."/>
            <person name="Gilbert D."/>
            <person name="Thomas W.K."/>
            <person name="Tucker A."/>
            <person name="Oakley T.H."/>
            <person name="Tokishita S."/>
            <person name="Aerts A."/>
            <person name="Arnold G.J."/>
            <person name="Basu M.K."/>
            <person name="Bauer D.J."/>
            <person name="Caceres C.E."/>
            <person name="Carmel L."/>
            <person name="Casola C."/>
            <person name="Choi J.H."/>
            <person name="Detter J.C."/>
            <person name="Dong Q."/>
            <person name="Dusheyko S."/>
            <person name="Eads B.D."/>
            <person name="Frohlich T."/>
            <person name="Geiler-Samerotte K.A."/>
            <person name="Gerlach D."/>
            <person name="Hatcher P."/>
            <person name="Jogdeo S."/>
            <person name="Krijgsveld J."/>
            <person name="Kriventseva E.V."/>
            <person name="Kultz D."/>
            <person name="Laforsch C."/>
            <person name="Lindquist E."/>
            <person name="Lopez J."/>
            <person name="Manak J.R."/>
            <person name="Muller J."/>
            <person name="Pangilinan J."/>
            <person name="Patwardhan R.P."/>
            <person name="Pitluck S."/>
            <person name="Pritham E.J."/>
            <person name="Rechtsteiner A."/>
            <person name="Rho M."/>
            <person name="Rogozin I.B."/>
            <person name="Sakarya O."/>
            <person name="Salamov A."/>
            <person name="Schaack S."/>
            <person name="Shapiro H."/>
            <person name="Shiga Y."/>
            <person name="Skalitzky C."/>
            <person name="Smith Z."/>
            <person name="Souvorov A."/>
            <person name="Sung W."/>
            <person name="Tang Z."/>
            <person name="Tsuchiya D."/>
            <person name="Tu H."/>
            <person name="Vos H."/>
            <person name="Wang M."/>
            <person name="Wolf Y.I."/>
            <person name="Yamagata H."/>
            <person name="Yamada T."/>
            <person name="Ye Y."/>
            <person name="Shaw J.R."/>
            <person name="Andrews J."/>
            <person name="Crease T.J."/>
            <person name="Tang H."/>
            <person name="Lucas S.M."/>
            <person name="Robertson H.M."/>
            <person name="Bork P."/>
            <person name="Koonin E.V."/>
            <person name="Zdobnov E.M."/>
            <person name="Grigoriev I.V."/>
            <person name="Lynch M."/>
            <person name="Boore J.L."/>
        </authorList>
    </citation>
    <scope>NUCLEOTIDE SEQUENCE [LARGE SCALE GENOMIC DNA]</scope>
</reference>
<sequence length="1035" mass="118761">MLTTNRNELMCSDCNAEYYPFGNTRVRNVFKDLYLGGKIYSNVNKVTKVLLLGCGDLRNTFQATTSKNPKNLEIHLNDFHPSVLARNIIILKIVSARDFNPDNDEDFGFLWDVWYNIDWPEETRKRFLTVVKELMNEKLPDNVSIPNHSHFEKLKNLWSNWHSISSRNKTDGESLMKKIWGQRNQCLLDLWEVLYPGYLQEKATLKNTDLYTTSVNELAEQFHNREGFTRLAPYIQKKIYNEVLECYRKGSSRLQNDDKLVCVNPTMLNPETHDWKFFCLLTPFEGYLPMEKGELITSVEEIMNQSCSKILKRLVSSYLRRIGTIEIVFHLEEAIKHCYSDANKFDVIDCSNFVDHVGLANLVVACCQKLSDNPNAVFYTEIMTDRHHSANTIVEASLGAPLSMIPTIYGLRLADHVELRDSAIDYLRCITLQRGRPVNLCWQKVPHFQNIKLIPSPDLNRCLTKLAKSCHLTTFPKPASLTSSAGSEIYYTPLTFNYILDSMIKRLGHDFWLPDIRQLEVAPQFRLARRILEDWKNGKKMKKFTAGVVSTVKSAVSEKSTPLLRLVFVRKASYKLNPDLSGPDVHFIDNFKLALKHSSRGIEVETVSFLLPSDHGFDGTYGATVFNAFNGMPLLLLDPFESMRVEEYLVPYPMDQSIKSKLPVDPKEEMYMKVESCIESEEQYTLRIAIECDGNVSGLKISTNEQAPCESCHDVTVSLTQPSKIKPLFLTFPFPILAKNVQATLHRKSRHVDLLVKKSLLEPWPCEFHTKKSKWITDDLVPWKNESLKSENVFNSVEHHLSSQFLSKDFDVGHYLDSKRSALESLRFKLVALMSGNSEFVSYGRNDDWYLLKLHRPLLTSPMGSPILLITALDDNHTKNISKKISLNPTVLKEVMDHFKIYEKVFPLGTPKDKLDLDAETEEEFQLFRFLLRLNSTRIEPSKWQKKNIPLGGSSPWLATFLSPLYLDSVSMESIKDEPADEICCAACKKIPEKLKCCSRCRSTVYCSVECQHSHWPMHKIMCKKLVVLITGSNI</sequence>
<evidence type="ECO:0000259" key="9">
    <source>
        <dbReference type="PROSITE" id="PS50865"/>
    </source>
</evidence>
<keyword evidence="6" id="KW-0804">Transcription</keyword>
<dbReference type="Pfam" id="PF01753">
    <property type="entry name" value="zf-MYND"/>
    <property type="match status" value="1"/>
</dbReference>
<dbReference type="Gene3D" id="6.10.140.2220">
    <property type="match status" value="1"/>
</dbReference>
<evidence type="ECO:0000256" key="4">
    <source>
        <dbReference type="ARBA" id="ARBA00023015"/>
    </source>
</evidence>
<evidence type="ECO:0000256" key="8">
    <source>
        <dbReference type="PROSITE-ProRule" id="PRU00134"/>
    </source>
</evidence>
<dbReference type="HOGENOM" id="CLU_007156_0_0_1"/>
<organism evidence="10 11">
    <name type="scientific">Daphnia pulex</name>
    <name type="common">Water flea</name>
    <dbReference type="NCBI Taxonomy" id="6669"/>
    <lineage>
        <taxon>Eukaryota</taxon>
        <taxon>Metazoa</taxon>
        <taxon>Ecdysozoa</taxon>
        <taxon>Arthropoda</taxon>
        <taxon>Crustacea</taxon>
        <taxon>Branchiopoda</taxon>
        <taxon>Diplostraca</taxon>
        <taxon>Cladocera</taxon>
        <taxon>Anomopoda</taxon>
        <taxon>Daphniidae</taxon>
        <taxon>Daphnia</taxon>
    </lineage>
</organism>
<dbReference type="InterPro" id="IPR027974">
    <property type="entry name" value="DUF4470"/>
</dbReference>
<name>E9G498_DAPPU</name>
<dbReference type="PROSITE" id="PS50865">
    <property type="entry name" value="ZF_MYND_2"/>
    <property type="match status" value="1"/>
</dbReference>
<evidence type="ECO:0000256" key="7">
    <source>
        <dbReference type="ARBA" id="ARBA00023242"/>
    </source>
</evidence>
<keyword evidence="11" id="KW-1185">Reference proteome</keyword>
<keyword evidence="4" id="KW-0805">Transcription regulation</keyword>
<evidence type="ECO:0000256" key="6">
    <source>
        <dbReference type="ARBA" id="ARBA00023163"/>
    </source>
</evidence>
<evidence type="ECO:0000313" key="11">
    <source>
        <dbReference type="Proteomes" id="UP000000305"/>
    </source>
</evidence>
<dbReference type="GO" id="GO:0000981">
    <property type="term" value="F:DNA-binding transcription factor activity, RNA polymerase II-specific"/>
    <property type="evidence" value="ECO:0000318"/>
    <property type="project" value="GO_Central"/>
</dbReference>
<dbReference type="GO" id="GO:0005634">
    <property type="term" value="C:nucleus"/>
    <property type="evidence" value="ECO:0000318"/>
    <property type="project" value="GO_Central"/>
</dbReference>
<keyword evidence="1" id="KW-0479">Metal-binding</keyword>
<dbReference type="SUPFAM" id="SSF144232">
    <property type="entry name" value="HIT/MYND zinc finger-like"/>
    <property type="match status" value="1"/>
</dbReference>
<proteinExistence type="predicted"/>
<dbReference type="InterPro" id="IPR002893">
    <property type="entry name" value="Znf_MYND"/>
</dbReference>